<organism evidence="2 3">
    <name type="scientific">Saccharopolyspora erythraea</name>
    <name type="common">Streptomyces erythraeus</name>
    <dbReference type="NCBI Taxonomy" id="1836"/>
    <lineage>
        <taxon>Bacteria</taxon>
        <taxon>Bacillati</taxon>
        <taxon>Actinomycetota</taxon>
        <taxon>Actinomycetes</taxon>
        <taxon>Pseudonocardiales</taxon>
        <taxon>Pseudonocardiaceae</taxon>
        <taxon>Saccharopolyspora</taxon>
    </lineage>
</organism>
<sequence length="166" mass="18502">MGFPDEFLFNDEGTRRRFIDVIRQASPDVMFAHATSDYHPDHRVAGEIALDARILCSVPLIEGAFAPCFIPHVFTMDTLDGSDFAPEHVVDITDVIEHKSAVLGEHASQREWLNTAYGMDYQESMREHGRARGDLVGVRYGEAFRSINTFPQVGGPDLLPNVRAVA</sequence>
<dbReference type="Gene3D" id="3.40.50.10320">
    <property type="entry name" value="LmbE-like"/>
    <property type="match status" value="1"/>
</dbReference>
<keyword evidence="1" id="KW-0862">Zinc</keyword>
<keyword evidence="3" id="KW-1185">Reference proteome</keyword>
<accession>A0ABN1EDL8</accession>
<reference evidence="2 3" key="1">
    <citation type="journal article" date="2019" name="Int. J. Syst. Evol. Microbiol.">
        <title>The Global Catalogue of Microorganisms (GCM) 10K type strain sequencing project: providing services to taxonomists for standard genome sequencing and annotation.</title>
        <authorList>
            <consortium name="The Broad Institute Genomics Platform"/>
            <consortium name="The Broad Institute Genome Sequencing Center for Infectious Disease"/>
            <person name="Wu L."/>
            <person name="Ma J."/>
        </authorList>
    </citation>
    <scope>NUCLEOTIDE SEQUENCE [LARGE SCALE GENOMIC DNA]</scope>
    <source>
        <strain evidence="2 3">JCM 10303</strain>
    </source>
</reference>
<evidence type="ECO:0000256" key="1">
    <source>
        <dbReference type="ARBA" id="ARBA00022833"/>
    </source>
</evidence>
<dbReference type="Proteomes" id="UP001500729">
    <property type="component" value="Unassembled WGS sequence"/>
</dbReference>
<evidence type="ECO:0000313" key="3">
    <source>
        <dbReference type="Proteomes" id="UP001500729"/>
    </source>
</evidence>
<dbReference type="Pfam" id="PF02585">
    <property type="entry name" value="PIG-L"/>
    <property type="match status" value="1"/>
</dbReference>
<dbReference type="InterPro" id="IPR024078">
    <property type="entry name" value="LmbE-like_dom_sf"/>
</dbReference>
<proteinExistence type="predicted"/>
<dbReference type="EMBL" id="BAAAGS010000111">
    <property type="protein sequence ID" value="GAA0564442.1"/>
    <property type="molecule type" value="Genomic_DNA"/>
</dbReference>
<comment type="caution">
    <text evidence="2">The sequence shown here is derived from an EMBL/GenBank/DDBJ whole genome shotgun (WGS) entry which is preliminary data.</text>
</comment>
<evidence type="ECO:0000313" key="2">
    <source>
        <dbReference type="EMBL" id="GAA0564442.1"/>
    </source>
</evidence>
<dbReference type="InterPro" id="IPR003737">
    <property type="entry name" value="GlcNAc_PI_deacetylase-related"/>
</dbReference>
<name>A0ABN1EDL8_SACER</name>
<dbReference type="SUPFAM" id="SSF102588">
    <property type="entry name" value="LmbE-like"/>
    <property type="match status" value="1"/>
</dbReference>
<protein>
    <recommendedName>
        <fullName evidence="4">LmbE family N-acetylglucosaminyl deacetylase</fullName>
    </recommendedName>
</protein>
<gene>
    <name evidence="2" type="ORF">GCM10009533_70570</name>
</gene>
<evidence type="ECO:0008006" key="4">
    <source>
        <dbReference type="Google" id="ProtNLM"/>
    </source>
</evidence>